<accession>A0ABV6VRF5</accession>
<proteinExistence type="predicted"/>
<dbReference type="EMBL" id="JBHFAB010000004">
    <property type="protein sequence ID" value="MFC1416339.1"/>
    <property type="molecule type" value="Genomic_DNA"/>
</dbReference>
<evidence type="ECO:0000256" key="2">
    <source>
        <dbReference type="SAM" id="Phobius"/>
    </source>
</evidence>
<comment type="caution">
    <text evidence="3">The sequence shown here is derived from an EMBL/GenBank/DDBJ whole genome shotgun (WGS) entry which is preliminary data.</text>
</comment>
<name>A0ABV6VRF5_9ACTN</name>
<feature type="region of interest" description="Disordered" evidence="1">
    <location>
        <begin position="162"/>
        <end position="182"/>
    </location>
</feature>
<feature type="compositionally biased region" description="Basic residues" evidence="1">
    <location>
        <begin position="171"/>
        <end position="182"/>
    </location>
</feature>
<evidence type="ECO:0000313" key="4">
    <source>
        <dbReference type="Proteomes" id="UP001592531"/>
    </source>
</evidence>
<protein>
    <submittedName>
        <fullName evidence="3">Uncharacterized protein</fullName>
    </submittedName>
</protein>
<keyword evidence="4" id="KW-1185">Reference proteome</keyword>
<dbReference type="RefSeq" id="WP_380533506.1">
    <property type="nucleotide sequence ID" value="NZ_JBHFAB010000004.1"/>
</dbReference>
<sequence>MATIDRMFARFSGAFTSLCWSALVRLLWAATFHKHGIIVRMLGIVGFCLILMPVGLAAWERIHPRPQRRRSREREAAEQAEEYARPLVWAAKSGSRSQTPPEGFRGQRDCGAAPAVAEHGGAAGDGDSGQPGVGRGIGVVLFQTERGDPGRRVLGRRAALSVSGPGDLTHGHFRFRRRPIGS</sequence>
<keyword evidence="2" id="KW-0812">Transmembrane</keyword>
<dbReference type="Proteomes" id="UP001592531">
    <property type="component" value="Unassembled WGS sequence"/>
</dbReference>
<organism evidence="3 4">
    <name type="scientific">Streptacidiphilus cavernicola</name>
    <dbReference type="NCBI Taxonomy" id="3342716"/>
    <lineage>
        <taxon>Bacteria</taxon>
        <taxon>Bacillati</taxon>
        <taxon>Actinomycetota</taxon>
        <taxon>Actinomycetes</taxon>
        <taxon>Kitasatosporales</taxon>
        <taxon>Streptomycetaceae</taxon>
        <taxon>Streptacidiphilus</taxon>
    </lineage>
</organism>
<keyword evidence="2" id="KW-0472">Membrane</keyword>
<evidence type="ECO:0000256" key="1">
    <source>
        <dbReference type="SAM" id="MobiDB-lite"/>
    </source>
</evidence>
<feature type="transmembrane region" description="Helical" evidence="2">
    <location>
        <begin position="39"/>
        <end position="59"/>
    </location>
</feature>
<gene>
    <name evidence="3" type="ORF">ACEZDE_06735</name>
</gene>
<evidence type="ECO:0000313" key="3">
    <source>
        <dbReference type="EMBL" id="MFC1416339.1"/>
    </source>
</evidence>
<feature type="region of interest" description="Disordered" evidence="1">
    <location>
        <begin position="91"/>
        <end position="110"/>
    </location>
</feature>
<reference evidence="3 4" key="1">
    <citation type="submission" date="2024-09" db="EMBL/GenBank/DDBJ databases">
        <authorList>
            <person name="Lee S.D."/>
        </authorList>
    </citation>
    <scope>NUCLEOTIDE SEQUENCE [LARGE SCALE GENOMIC DNA]</scope>
    <source>
        <strain evidence="3 4">N8-3</strain>
    </source>
</reference>
<keyword evidence="2" id="KW-1133">Transmembrane helix</keyword>